<dbReference type="Proteomes" id="UP001233172">
    <property type="component" value="Unassembled WGS sequence"/>
</dbReference>
<reference evidence="1" key="1">
    <citation type="journal article" date="2023" name="PLoS Negl. Trop. Dis.">
        <title>A genome sequence for Biomphalaria pfeifferi, the major vector snail for the human-infecting parasite Schistosoma mansoni.</title>
        <authorList>
            <person name="Bu L."/>
            <person name="Lu L."/>
            <person name="Laidemitt M.R."/>
            <person name="Zhang S.M."/>
            <person name="Mutuku M."/>
            <person name="Mkoji G."/>
            <person name="Steinauer M."/>
            <person name="Loker E.S."/>
        </authorList>
    </citation>
    <scope>NUCLEOTIDE SEQUENCE</scope>
    <source>
        <strain evidence="1">KasaAsao</strain>
    </source>
</reference>
<organism evidence="1 2">
    <name type="scientific">Biomphalaria pfeifferi</name>
    <name type="common">Bloodfluke planorb</name>
    <name type="synonym">Freshwater snail</name>
    <dbReference type="NCBI Taxonomy" id="112525"/>
    <lineage>
        <taxon>Eukaryota</taxon>
        <taxon>Metazoa</taxon>
        <taxon>Spiralia</taxon>
        <taxon>Lophotrochozoa</taxon>
        <taxon>Mollusca</taxon>
        <taxon>Gastropoda</taxon>
        <taxon>Heterobranchia</taxon>
        <taxon>Euthyneura</taxon>
        <taxon>Panpulmonata</taxon>
        <taxon>Hygrophila</taxon>
        <taxon>Lymnaeoidea</taxon>
        <taxon>Planorbidae</taxon>
        <taxon>Biomphalaria</taxon>
    </lineage>
</organism>
<dbReference type="EMBL" id="JASAOG010000142">
    <property type="protein sequence ID" value="KAK0048037.1"/>
    <property type="molecule type" value="Genomic_DNA"/>
</dbReference>
<evidence type="ECO:0000313" key="1">
    <source>
        <dbReference type="EMBL" id="KAK0048037.1"/>
    </source>
</evidence>
<comment type="caution">
    <text evidence="1">The sequence shown here is derived from an EMBL/GenBank/DDBJ whole genome shotgun (WGS) entry which is preliminary data.</text>
</comment>
<proteinExistence type="predicted"/>
<sequence>MTLRCIHICVKSEPTPMTSGTDAFFNFSALDEFLTLSYERRQDVLLQLRSKGY</sequence>
<reference evidence="1" key="2">
    <citation type="submission" date="2023-04" db="EMBL/GenBank/DDBJ databases">
        <authorList>
            <person name="Bu L."/>
            <person name="Lu L."/>
            <person name="Laidemitt M.R."/>
            <person name="Zhang S.M."/>
            <person name="Mutuku M."/>
            <person name="Mkoji G."/>
            <person name="Steinauer M."/>
            <person name="Loker E.S."/>
        </authorList>
    </citation>
    <scope>NUCLEOTIDE SEQUENCE</scope>
    <source>
        <strain evidence="1">KasaAsao</strain>
        <tissue evidence="1">Whole Snail</tissue>
    </source>
</reference>
<gene>
    <name evidence="1" type="ORF">Bpfe_022477</name>
</gene>
<dbReference type="AlphaFoldDB" id="A0AAD8B5R4"/>
<feature type="non-terminal residue" evidence="1">
    <location>
        <position position="53"/>
    </location>
</feature>
<evidence type="ECO:0000313" key="2">
    <source>
        <dbReference type="Proteomes" id="UP001233172"/>
    </source>
</evidence>
<accession>A0AAD8B5R4</accession>
<protein>
    <submittedName>
        <fullName evidence="1">Uncharacterized protein</fullName>
    </submittedName>
</protein>
<keyword evidence="2" id="KW-1185">Reference proteome</keyword>
<name>A0AAD8B5R4_BIOPF</name>